<dbReference type="Gene3D" id="3.10.450.710">
    <property type="entry name" value="Tgt2/MlaC"/>
    <property type="match status" value="1"/>
</dbReference>
<evidence type="ECO:0000256" key="1">
    <source>
        <dbReference type="SAM" id="SignalP"/>
    </source>
</evidence>
<feature type="chain" id="PRO_5046403287" evidence="1">
    <location>
        <begin position="32"/>
        <end position="214"/>
    </location>
</feature>
<evidence type="ECO:0000313" key="2">
    <source>
        <dbReference type="EMBL" id="NHO32509.1"/>
    </source>
</evidence>
<protein>
    <submittedName>
        <fullName evidence="2">Toluene transporter</fullName>
    </submittedName>
</protein>
<dbReference type="Pfam" id="PF05494">
    <property type="entry name" value="MlaC"/>
    <property type="match status" value="1"/>
</dbReference>
<dbReference type="EMBL" id="WOSW01000012">
    <property type="protein sequence ID" value="NHO32509.1"/>
    <property type="molecule type" value="Genomic_DNA"/>
</dbReference>
<comment type="caution">
    <text evidence="2">The sequence shown here is derived from an EMBL/GenBank/DDBJ whole genome shotgun (WGS) entry which is preliminary data.</text>
</comment>
<feature type="signal peptide" evidence="1">
    <location>
        <begin position="1"/>
        <end position="31"/>
    </location>
</feature>
<keyword evidence="1" id="KW-0732">Signal</keyword>
<evidence type="ECO:0000313" key="3">
    <source>
        <dbReference type="Proteomes" id="UP000615326"/>
    </source>
</evidence>
<dbReference type="InterPro" id="IPR008869">
    <property type="entry name" value="MlaC/ttg2D"/>
</dbReference>
<accession>A0ABX0K823</accession>
<keyword evidence="3" id="KW-1185">Reference proteome</keyword>
<reference evidence="2 3" key="1">
    <citation type="journal article" date="2020" name="Int. J. Syst. Evol. Microbiol.">
        <title>Novel acetic acid bacteria from cider fermentations: Acetobacter conturbans sp. nov. and Acetobacter fallax sp. nov.</title>
        <authorList>
            <person name="Sombolestani A.S."/>
            <person name="Cleenwerck I."/>
            <person name="Cnockaert M."/>
            <person name="Borremans W."/>
            <person name="Wieme A.D."/>
            <person name="De Vuyst L."/>
            <person name="Vandamme P."/>
        </authorList>
    </citation>
    <scope>NUCLEOTIDE SEQUENCE [LARGE SCALE GENOMIC DNA]</scope>
    <source>
        <strain evidence="2 3">LMG 1637</strain>
    </source>
</reference>
<dbReference type="Proteomes" id="UP000615326">
    <property type="component" value="Unassembled WGS sequence"/>
</dbReference>
<proteinExistence type="predicted"/>
<dbReference type="InterPro" id="IPR042245">
    <property type="entry name" value="Tgt2/MlaC_sf"/>
</dbReference>
<name>A0ABX0K823_9PROT</name>
<gene>
    <name evidence="2" type="ORF">GOB84_08030</name>
</gene>
<dbReference type="RefSeq" id="WP_173577044.1">
    <property type="nucleotide sequence ID" value="NZ_WOSW01000012.1"/>
</dbReference>
<sequence>MIKTRRPLSSALFASAALALFTVALPAPAYAQATNAVTAPVAALDQALDGIQQSGAGSFEARAKALGPVVDQVYDLETVLRSSIGAARYMQLSTDDKQKLLQAFREYTVARYLSSFKKGSGAKFTLRPEIRNSPTGGNKIVTTYIGSADNMPGTEIDYILHPDGGTWKVVDVLLQGHISQAADQRSDFGSTLSSGGVNGLIAVLNKKVKIFSED</sequence>
<organism evidence="2 3">
    <name type="scientific">Acetobacter fallax</name>
    <dbReference type="NCBI Taxonomy" id="1737473"/>
    <lineage>
        <taxon>Bacteria</taxon>
        <taxon>Pseudomonadati</taxon>
        <taxon>Pseudomonadota</taxon>
        <taxon>Alphaproteobacteria</taxon>
        <taxon>Acetobacterales</taxon>
        <taxon>Acetobacteraceae</taxon>
        <taxon>Acetobacter</taxon>
    </lineage>
</organism>